<organism evidence="12 13">
    <name type="scientific">Streptomyces macrolidinus</name>
    <dbReference type="NCBI Taxonomy" id="2952607"/>
    <lineage>
        <taxon>Bacteria</taxon>
        <taxon>Bacillati</taxon>
        <taxon>Actinomycetota</taxon>
        <taxon>Actinomycetes</taxon>
        <taxon>Kitasatosporales</taxon>
        <taxon>Streptomycetaceae</taxon>
        <taxon>Streptomyces</taxon>
    </lineage>
</organism>
<dbReference type="InterPro" id="IPR030963">
    <property type="entry name" value="DHQ_synth_fam"/>
</dbReference>
<keyword evidence="13" id="KW-1185">Reference proteome</keyword>
<dbReference type="PIRSF" id="PIRSF001455">
    <property type="entry name" value="DHQ_synth"/>
    <property type="match status" value="1"/>
</dbReference>
<evidence type="ECO:0000256" key="2">
    <source>
        <dbReference type="ARBA" id="ARBA00001941"/>
    </source>
</evidence>
<evidence type="ECO:0000259" key="10">
    <source>
        <dbReference type="Pfam" id="PF01761"/>
    </source>
</evidence>
<dbReference type="Proteomes" id="UP001523219">
    <property type="component" value="Unassembled WGS sequence"/>
</dbReference>
<dbReference type="Gene3D" id="3.40.50.1970">
    <property type="match status" value="1"/>
</dbReference>
<feature type="domain" description="3-dehydroquinate synthase N-terminal" evidence="10">
    <location>
        <begin position="79"/>
        <end position="186"/>
    </location>
</feature>
<dbReference type="SUPFAM" id="SSF56796">
    <property type="entry name" value="Dehydroquinate synthase-like"/>
    <property type="match status" value="1"/>
</dbReference>
<name>A0ABT0ZIE3_9ACTN</name>
<dbReference type="RefSeq" id="WP_252426716.1">
    <property type="nucleotide sequence ID" value="NZ_JAMWMR010000021.1"/>
</dbReference>
<feature type="region of interest" description="Disordered" evidence="9">
    <location>
        <begin position="1"/>
        <end position="22"/>
    </location>
</feature>
<keyword evidence="3" id="KW-0028">Amino-acid biosynthesis</keyword>
<evidence type="ECO:0000313" key="12">
    <source>
        <dbReference type="EMBL" id="MCN9243340.1"/>
    </source>
</evidence>
<comment type="cofactor">
    <cofactor evidence="2">
        <name>Co(2+)</name>
        <dbReference type="ChEBI" id="CHEBI:48828"/>
    </cofactor>
</comment>
<evidence type="ECO:0000256" key="3">
    <source>
        <dbReference type="ARBA" id="ARBA00022605"/>
    </source>
</evidence>
<comment type="cofactor">
    <cofactor evidence="1">
        <name>NAD(+)</name>
        <dbReference type="ChEBI" id="CHEBI:57540"/>
    </cofactor>
</comment>
<evidence type="ECO:0000259" key="11">
    <source>
        <dbReference type="Pfam" id="PF24621"/>
    </source>
</evidence>
<keyword evidence="5" id="KW-0520">NAD</keyword>
<evidence type="ECO:0000256" key="6">
    <source>
        <dbReference type="ARBA" id="ARBA00023141"/>
    </source>
</evidence>
<evidence type="ECO:0000256" key="7">
    <source>
        <dbReference type="ARBA" id="ARBA00023239"/>
    </source>
</evidence>
<evidence type="ECO:0000256" key="1">
    <source>
        <dbReference type="ARBA" id="ARBA00001911"/>
    </source>
</evidence>
<evidence type="ECO:0000313" key="13">
    <source>
        <dbReference type="Proteomes" id="UP001523219"/>
    </source>
</evidence>
<evidence type="ECO:0000256" key="8">
    <source>
        <dbReference type="ARBA" id="ARBA00023285"/>
    </source>
</evidence>
<keyword evidence="8" id="KW-0170">Cobalt</keyword>
<dbReference type="InterPro" id="IPR050071">
    <property type="entry name" value="Dehydroquinate_synthase"/>
</dbReference>
<dbReference type="Gene3D" id="1.20.1090.10">
    <property type="entry name" value="Dehydroquinate synthase-like - alpha domain"/>
    <property type="match status" value="1"/>
</dbReference>
<dbReference type="Pfam" id="PF24621">
    <property type="entry name" value="DHQS_C"/>
    <property type="match status" value="1"/>
</dbReference>
<dbReference type="InterPro" id="IPR030960">
    <property type="entry name" value="DHQS/DOIS_N"/>
</dbReference>
<dbReference type="PANTHER" id="PTHR43622">
    <property type="entry name" value="3-DEHYDROQUINATE SYNTHASE"/>
    <property type="match status" value="1"/>
</dbReference>
<keyword evidence="4" id="KW-0479">Metal-binding</keyword>
<proteinExistence type="predicted"/>
<sequence length="368" mass="38396">MTPSSSTTRPVTAPAAPQETGTAPYPVIVGHGLAAHVDRLLGEHAVKVALVHPPALAAAARHVTGELERHGRHVVPLPVPVGEHAKDAGVLVYLWTCLAQAGLTRSDAVVALGGGATADLASLLAATWQGGIRLVLAPSTLLGMVGAADGGRGALNIPQGKNLVAAHHAPAGVVCDLDLLRTVPRADHVGGLAEVVKTALLADPALLDLIEADPAAATDPDSDLTAHLVERSIHLRATLIATSDDHGTRGFLDYGHTLGHALEHTQGYRIRHSHAVSIGMVYAAELAHQAGRLADHHVARHRDVLRALALPTTHPRHAWERLNASLTTDGDTRARRLSFVVLDAPGHPGLLENPAAELLHAAYLRVAS</sequence>
<dbReference type="EMBL" id="JAMWMR010000021">
    <property type="protein sequence ID" value="MCN9243340.1"/>
    <property type="molecule type" value="Genomic_DNA"/>
</dbReference>
<evidence type="ECO:0000256" key="9">
    <source>
        <dbReference type="SAM" id="MobiDB-lite"/>
    </source>
</evidence>
<dbReference type="CDD" id="cd08195">
    <property type="entry name" value="DHQS"/>
    <property type="match status" value="1"/>
</dbReference>
<feature type="compositionally biased region" description="Polar residues" evidence="9">
    <location>
        <begin position="1"/>
        <end position="10"/>
    </location>
</feature>
<dbReference type="PANTHER" id="PTHR43622:SF7">
    <property type="entry name" value="3-DEHYDROQUINATE SYNTHASE, CHLOROPLASTIC"/>
    <property type="match status" value="1"/>
</dbReference>
<protein>
    <submittedName>
        <fullName evidence="12">3-dehydroquinate synthase</fullName>
    </submittedName>
</protein>
<dbReference type="InterPro" id="IPR056179">
    <property type="entry name" value="DHQS_C"/>
</dbReference>
<dbReference type="Pfam" id="PF01761">
    <property type="entry name" value="DHQ_synthase"/>
    <property type="match status" value="1"/>
</dbReference>
<keyword evidence="6" id="KW-0057">Aromatic amino acid biosynthesis</keyword>
<evidence type="ECO:0000256" key="4">
    <source>
        <dbReference type="ARBA" id="ARBA00022723"/>
    </source>
</evidence>
<evidence type="ECO:0000256" key="5">
    <source>
        <dbReference type="ARBA" id="ARBA00023027"/>
    </source>
</evidence>
<comment type="caution">
    <text evidence="12">The sequence shown here is derived from an EMBL/GenBank/DDBJ whole genome shotgun (WGS) entry which is preliminary data.</text>
</comment>
<accession>A0ABT0ZIE3</accession>
<keyword evidence="7" id="KW-0456">Lyase</keyword>
<gene>
    <name evidence="12" type="ORF">NGF19_21575</name>
</gene>
<reference evidence="12 13" key="1">
    <citation type="submission" date="2022-05" db="EMBL/GenBank/DDBJ databases">
        <title>Streptomyces sp. nov. RY43-2 isolated from soil of a peat swamp forest.</title>
        <authorList>
            <person name="Kanchanasin P."/>
            <person name="Tanasupawat S."/>
            <person name="Phongsopitanun W."/>
        </authorList>
    </citation>
    <scope>NUCLEOTIDE SEQUENCE [LARGE SCALE GENOMIC DNA]</scope>
    <source>
        <strain evidence="12 13">RY43-2</strain>
    </source>
</reference>
<feature type="domain" description="3-dehydroquinate synthase C-terminal" evidence="11">
    <location>
        <begin position="191"/>
        <end position="329"/>
    </location>
</feature>